<proteinExistence type="predicted"/>
<dbReference type="Proteomes" id="UP000054565">
    <property type="component" value="Unassembled WGS sequence"/>
</dbReference>
<dbReference type="EMBL" id="DS028098">
    <property type="protein sequence ID" value="KMP08948.1"/>
    <property type="molecule type" value="Genomic_DNA"/>
</dbReference>
<protein>
    <submittedName>
        <fullName evidence="2">Uncharacterized protein</fullName>
    </submittedName>
</protein>
<evidence type="ECO:0000313" key="2">
    <source>
        <dbReference type="EMBL" id="KMP08948.1"/>
    </source>
</evidence>
<feature type="compositionally biased region" description="Low complexity" evidence="1">
    <location>
        <begin position="111"/>
        <end position="125"/>
    </location>
</feature>
<gene>
    <name evidence="2" type="ORF">CIRG_08629</name>
</gene>
<feature type="compositionally biased region" description="Basic and acidic residues" evidence="1">
    <location>
        <begin position="86"/>
        <end position="98"/>
    </location>
</feature>
<name>A0A0J6YPP8_COCIT</name>
<feature type="compositionally biased region" description="Polar residues" evidence="1">
    <location>
        <begin position="188"/>
        <end position="217"/>
    </location>
</feature>
<evidence type="ECO:0000313" key="3">
    <source>
        <dbReference type="Proteomes" id="UP000054565"/>
    </source>
</evidence>
<feature type="compositionally biased region" description="Basic and acidic residues" evidence="1">
    <location>
        <begin position="167"/>
        <end position="179"/>
    </location>
</feature>
<sequence length="284" mass="31316">MATATEAAENASKNLNLEDNEKEDKVSIHNGEISPKTTPMRRDDATTTVMAHPSNNTTRNHPGEPPKMPLPQQPLHRDAPSASPDKTPKAKGEEETKHQATKPPWHAPLWTRSTSTRPVTPSLPSSDDEKGVYAYCGGASRSGNSERRNRRDTQSTDAYAASPINYRKNERDGHQANEHHHYHHHRQYLSSRPSTRGSLEQCRNINSTSPGLSTNSSRTEAALVQQLQDKIVFLERQNKMLHAALSAVLEMGGTYDVGLSRNATFAHPSTMDGASGDMFSLNGY</sequence>
<dbReference type="AlphaFoldDB" id="A0A0J6YPP8"/>
<feature type="compositionally biased region" description="Pro residues" evidence="1">
    <location>
        <begin position="63"/>
        <end position="72"/>
    </location>
</feature>
<feature type="compositionally biased region" description="Polar residues" evidence="1">
    <location>
        <begin position="46"/>
        <end position="60"/>
    </location>
</feature>
<reference evidence="3" key="1">
    <citation type="journal article" date="2010" name="Genome Res.">
        <title>Population genomic sequencing of Coccidioides fungi reveals recent hybridization and transposon control.</title>
        <authorList>
            <person name="Neafsey D.E."/>
            <person name="Barker B.M."/>
            <person name="Sharpton T.J."/>
            <person name="Stajich J.E."/>
            <person name="Park D.J."/>
            <person name="Whiston E."/>
            <person name="Hung C.-Y."/>
            <person name="McMahan C."/>
            <person name="White J."/>
            <person name="Sykes S."/>
            <person name="Heiman D."/>
            <person name="Young S."/>
            <person name="Zeng Q."/>
            <person name="Abouelleil A."/>
            <person name="Aftuck L."/>
            <person name="Bessette D."/>
            <person name="Brown A."/>
            <person name="FitzGerald M."/>
            <person name="Lui A."/>
            <person name="Macdonald J.P."/>
            <person name="Priest M."/>
            <person name="Orbach M.J."/>
            <person name="Galgiani J.N."/>
            <person name="Kirkland T.N."/>
            <person name="Cole G.T."/>
            <person name="Birren B.W."/>
            <person name="Henn M.R."/>
            <person name="Taylor J.W."/>
            <person name="Rounsley S.D."/>
        </authorList>
    </citation>
    <scope>NUCLEOTIDE SEQUENCE [LARGE SCALE GENOMIC DNA]</scope>
    <source>
        <strain evidence="3">RMSCC 2394</strain>
    </source>
</reference>
<feature type="compositionally biased region" description="Basic and acidic residues" evidence="1">
    <location>
        <begin position="144"/>
        <end position="154"/>
    </location>
</feature>
<feature type="region of interest" description="Disordered" evidence="1">
    <location>
        <begin position="1"/>
        <end position="217"/>
    </location>
</feature>
<dbReference type="OrthoDB" id="4188047at2759"/>
<evidence type="ECO:0000256" key="1">
    <source>
        <dbReference type="SAM" id="MobiDB-lite"/>
    </source>
</evidence>
<organism evidence="2 3">
    <name type="scientific">Coccidioides immitis RMSCC 2394</name>
    <dbReference type="NCBI Taxonomy" id="404692"/>
    <lineage>
        <taxon>Eukaryota</taxon>
        <taxon>Fungi</taxon>
        <taxon>Dikarya</taxon>
        <taxon>Ascomycota</taxon>
        <taxon>Pezizomycotina</taxon>
        <taxon>Eurotiomycetes</taxon>
        <taxon>Eurotiomycetidae</taxon>
        <taxon>Onygenales</taxon>
        <taxon>Onygenaceae</taxon>
        <taxon>Coccidioides</taxon>
    </lineage>
</organism>
<accession>A0A0J6YPP8</accession>